<accession>A0A9D1DUX8</accession>
<protein>
    <submittedName>
        <fullName evidence="1">Uncharacterized protein</fullName>
    </submittedName>
</protein>
<evidence type="ECO:0000313" key="2">
    <source>
        <dbReference type="Proteomes" id="UP000824232"/>
    </source>
</evidence>
<comment type="caution">
    <text evidence="1">The sequence shown here is derived from an EMBL/GenBank/DDBJ whole genome shotgun (WGS) entry which is preliminary data.</text>
</comment>
<sequence>MNSSFYEISSVVLGLRSEYQRMESKLQELSKYARIDSQYDNLHFSLNNRNINYDFTSKNKSPNRIVSSTLFGSYVAKKNGNFISDKALEIINSDKFNVVARDILDDEFCSNIELSTMRTDLAFRNQVVKINIHSGSIHICLENILKMKKPIILSYYADKDEIYFKKVKGILTEHDINRVLGVLVTKSAFTSYHRKLIDGSCDKNVDVVMNRRLSNSCNFDIVEESDKYVLQKKKSL</sequence>
<reference evidence="1" key="2">
    <citation type="journal article" date="2021" name="PeerJ">
        <title>Extensive microbial diversity within the chicken gut microbiome revealed by metagenomics and culture.</title>
        <authorList>
            <person name="Gilroy R."/>
            <person name="Ravi A."/>
            <person name="Getino M."/>
            <person name="Pursley I."/>
            <person name="Horton D.L."/>
            <person name="Alikhan N.F."/>
            <person name="Baker D."/>
            <person name="Gharbi K."/>
            <person name="Hall N."/>
            <person name="Watson M."/>
            <person name="Adriaenssens E.M."/>
            <person name="Foster-Nyarko E."/>
            <person name="Jarju S."/>
            <person name="Secka A."/>
            <person name="Antonio M."/>
            <person name="Oren A."/>
            <person name="Chaudhuri R.R."/>
            <person name="La Ragione R."/>
            <person name="Hildebrand F."/>
            <person name="Pallen M.J."/>
        </authorList>
    </citation>
    <scope>NUCLEOTIDE SEQUENCE</scope>
    <source>
        <strain evidence="1">CHK184-20233</strain>
    </source>
</reference>
<evidence type="ECO:0000313" key="1">
    <source>
        <dbReference type="EMBL" id="HIR59465.1"/>
    </source>
</evidence>
<dbReference type="Proteomes" id="UP000824232">
    <property type="component" value="Unassembled WGS sequence"/>
</dbReference>
<name>A0A9D1DUX8_9FIRM</name>
<dbReference type="EMBL" id="DVHC01000055">
    <property type="protein sequence ID" value="HIR59465.1"/>
    <property type="molecule type" value="Genomic_DNA"/>
</dbReference>
<gene>
    <name evidence="1" type="ORF">IAB38_05380</name>
</gene>
<proteinExistence type="predicted"/>
<dbReference type="AlphaFoldDB" id="A0A9D1DUX8"/>
<reference evidence="1" key="1">
    <citation type="submission" date="2020-10" db="EMBL/GenBank/DDBJ databases">
        <authorList>
            <person name="Gilroy R."/>
        </authorList>
    </citation>
    <scope>NUCLEOTIDE SEQUENCE</scope>
    <source>
        <strain evidence="1">CHK184-20233</strain>
    </source>
</reference>
<organism evidence="1 2">
    <name type="scientific">Candidatus Onthousia excrementipullorum</name>
    <dbReference type="NCBI Taxonomy" id="2840884"/>
    <lineage>
        <taxon>Bacteria</taxon>
        <taxon>Bacillati</taxon>
        <taxon>Bacillota</taxon>
        <taxon>Bacilli</taxon>
        <taxon>Candidatus Onthousia</taxon>
    </lineage>
</organism>